<comment type="cofactor">
    <cofactor evidence="1">
        <name>pantetheine 4'-phosphate</name>
        <dbReference type="ChEBI" id="CHEBI:47942"/>
    </cofactor>
</comment>
<dbReference type="GO" id="GO:0044550">
    <property type="term" value="P:secondary metabolite biosynthetic process"/>
    <property type="evidence" value="ECO:0007669"/>
    <property type="project" value="TreeGrafter"/>
</dbReference>
<dbReference type="InterPro" id="IPR020459">
    <property type="entry name" value="AMP-binding"/>
</dbReference>
<dbReference type="InterPro" id="IPR045851">
    <property type="entry name" value="AMP-bd_C_sf"/>
</dbReference>
<dbReference type="InterPro" id="IPR009081">
    <property type="entry name" value="PP-bd_ACP"/>
</dbReference>
<dbReference type="Gene3D" id="1.10.1200.10">
    <property type="entry name" value="ACP-like"/>
    <property type="match status" value="2"/>
</dbReference>
<dbReference type="EMBL" id="PVTF01000005">
    <property type="protein sequence ID" value="PRY41619.1"/>
    <property type="molecule type" value="Genomic_DNA"/>
</dbReference>
<dbReference type="FunFam" id="3.40.50.12780:FF:000012">
    <property type="entry name" value="Non-ribosomal peptide synthetase"/>
    <property type="match status" value="1"/>
</dbReference>
<dbReference type="Gene3D" id="3.30.300.30">
    <property type="match status" value="1"/>
</dbReference>
<dbReference type="Gene3D" id="2.30.38.10">
    <property type="entry name" value="Luciferase, Domain 3"/>
    <property type="match status" value="1"/>
</dbReference>
<evidence type="ECO:0000313" key="5">
    <source>
        <dbReference type="EMBL" id="PRY41619.1"/>
    </source>
</evidence>
<keyword evidence="2" id="KW-0596">Phosphopantetheine</keyword>
<dbReference type="Proteomes" id="UP000239494">
    <property type="component" value="Unassembled WGS sequence"/>
</dbReference>
<keyword evidence="3" id="KW-0597">Phosphoprotein</keyword>
<dbReference type="InterPro" id="IPR025110">
    <property type="entry name" value="AMP-bd_C"/>
</dbReference>
<dbReference type="GO" id="GO:0008610">
    <property type="term" value="P:lipid biosynthetic process"/>
    <property type="evidence" value="ECO:0007669"/>
    <property type="project" value="UniProtKB-ARBA"/>
</dbReference>
<protein>
    <submittedName>
        <fullName evidence="5">Amino acid adenylation domain-containing protein</fullName>
    </submittedName>
</protein>
<dbReference type="GO" id="GO:0043041">
    <property type="term" value="P:amino acid activation for nonribosomal peptide biosynthetic process"/>
    <property type="evidence" value="ECO:0007669"/>
    <property type="project" value="TreeGrafter"/>
</dbReference>
<dbReference type="PROSITE" id="PS00012">
    <property type="entry name" value="PHOSPHOPANTETHEINE"/>
    <property type="match status" value="1"/>
</dbReference>
<dbReference type="Pfam" id="PF00550">
    <property type="entry name" value="PP-binding"/>
    <property type="match status" value="2"/>
</dbReference>
<dbReference type="PROSITE" id="PS00455">
    <property type="entry name" value="AMP_BINDING"/>
    <property type="match status" value="1"/>
</dbReference>
<dbReference type="Gene3D" id="3.30.559.30">
    <property type="entry name" value="Nonribosomal peptide synthetase, condensation domain"/>
    <property type="match status" value="2"/>
</dbReference>
<dbReference type="PANTHER" id="PTHR45527">
    <property type="entry name" value="NONRIBOSOMAL PEPTIDE SYNTHETASE"/>
    <property type="match status" value="1"/>
</dbReference>
<proteinExistence type="predicted"/>
<dbReference type="InterPro" id="IPR006162">
    <property type="entry name" value="Ppantetheine_attach_site"/>
</dbReference>
<dbReference type="PROSITE" id="PS50075">
    <property type="entry name" value="CARRIER"/>
    <property type="match status" value="2"/>
</dbReference>
<dbReference type="FunFam" id="1.10.1200.10:FF:000005">
    <property type="entry name" value="Nonribosomal peptide synthetase 1"/>
    <property type="match status" value="1"/>
</dbReference>
<dbReference type="Pfam" id="PF00668">
    <property type="entry name" value="Condensation"/>
    <property type="match status" value="2"/>
</dbReference>
<dbReference type="GO" id="GO:0003824">
    <property type="term" value="F:catalytic activity"/>
    <property type="evidence" value="ECO:0007669"/>
    <property type="project" value="InterPro"/>
</dbReference>
<dbReference type="NCBIfam" id="TIGR01733">
    <property type="entry name" value="AA-adenyl-dom"/>
    <property type="match status" value="1"/>
</dbReference>
<dbReference type="InterPro" id="IPR010071">
    <property type="entry name" value="AA_adenyl_dom"/>
</dbReference>
<dbReference type="SUPFAM" id="SSF56801">
    <property type="entry name" value="Acetyl-CoA synthetase-like"/>
    <property type="match status" value="1"/>
</dbReference>
<feature type="domain" description="Carrier" evidence="4">
    <location>
        <begin position="1026"/>
        <end position="1100"/>
    </location>
</feature>
<organism evidence="5 6">
    <name type="scientific">Umezawaea tangerina</name>
    <dbReference type="NCBI Taxonomy" id="84725"/>
    <lineage>
        <taxon>Bacteria</taxon>
        <taxon>Bacillati</taxon>
        <taxon>Actinomycetota</taxon>
        <taxon>Actinomycetes</taxon>
        <taxon>Pseudonocardiales</taxon>
        <taxon>Pseudonocardiaceae</taxon>
        <taxon>Umezawaea</taxon>
    </lineage>
</organism>
<dbReference type="InterPro" id="IPR020806">
    <property type="entry name" value="PKS_PP-bd"/>
</dbReference>
<dbReference type="GO" id="GO:0005737">
    <property type="term" value="C:cytoplasm"/>
    <property type="evidence" value="ECO:0007669"/>
    <property type="project" value="TreeGrafter"/>
</dbReference>
<dbReference type="FunFam" id="3.40.50.980:FF:000002">
    <property type="entry name" value="Enterobactin synthetase component F"/>
    <property type="match status" value="1"/>
</dbReference>
<dbReference type="InterPro" id="IPR001242">
    <property type="entry name" value="Condensation_dom"/>
</dbReference>
<reference evidence="5 6" key="1">
    <citation type="submission" date="2018-03" db="EMBL/GenBank/DDBJ databases">
        <title>Genomic Encyclopedia of Archaeal and Bacterial Type Strains, Phase II (KMG-II): from individual species to whole genera.</title>
        <authorList>
            <person name="Goeker M."/>
        </authorList>
    </citation>
    <scope>NUCLEOTIDE SEQUENCE [LARGE SCALE GENOMIC DNA]</scope>
    <source>
        <strain evidence="5 6">DSM 44720</strain>
    </source>
</reference>
<dbReference type="InterPro" id="IPR023213">
    <property type="entry name" value="CAT-like_dom_sf"/>
</dbReference>
<name>A0A2T0T7F6_9PSEU</name>
<dbReference type="FunFam" id="3.40.50.980:FF:000001">
    <property type="entry name" value="Non-ribosomal peptide synthetase"/>
    <property type="match status" value="1"/>
</dbReference>
<dbReference type="PANTHER" id="PTHR45527:SF1">
    <property type="entry name" value="FATTY ACID SYNTHASE"/>
    <property type="match status" value="1"/>
</dbReference>
<dbReference type="InterPro" id="IPR000873">
    <property type="entry name" value="AMP-dep_synth/lig_dom"/>
</dbReference>
<dbReference type="SUPFAM" id="SSF47336">
    <property type="entry name" value="ACP-like"/>
    <property type="match status" value="2"/>
</dbReference>
<accession>A0A2T0T7F6</accession>
<dbReference type="SUPFAM" id="SSF52777">
    <property type="entry name" value="CoA-dependent acyltransferases"/>
    <property type="match status" value="4"/>
</dbReference>
<dbReference type="GO" id="GO:0031177">
    <property type="term" value="F:phosphopantetheine binding"/>
    <property type="evidence" value="ECO:0007669"/>
    <property type="project" value="InterPro"/>
</dbReference>
<dbReference type="InterPro" id="IPR036736">
    <property type="entry name" value="ACP-like_sf"/>
</dbReference>
<evidence type="ECO:0000256" key="3">
    <source>
        <dbReference type="ARBA" id="ARBA00022553"/>
    </source>
</evidence>
<dbReference type="InterPro" id="IPR020845">
    <property type="entry name" value="AMP-binding_CS"/>
</dbReference>
<evidence type="ECO:0000256" key="2">
    <source>
        <dbReference type="ARBA" id="ARBA00022450"/>
    </source>
</evidence>
<evidence type="ECO:0000313" key="6">
    <source>
        <dbReference type="Proteomes" id="UP000239494"/>
    </source>
</evidence>
<evidence type="ECO:0000259" key="4">
    <source>
        <dbReference type="PROSITE" id="PS50075"/>
    </source>
</evidence>
<dbReference type="Pfam" id="PF00501">
    <property type="entry name" value="AMP-binding"/>
    <property type="match status" value="1"/>
</dbReference>
<evidence type="ECO:0000256" key="1">
    <source>
        <dbReference type="ARBA" id="ARBA00001957"/>
    </source>
</evidence>
<feature type="domain" description="Carrier" evidence="4">
    <location>
        <begin position="2"/>
        <end position="77"/>
    </location>
</feature>
<comment type="caution">
    <text evidence="5">The sequence shown here is derived from an EMBL/GenBank/DDBJ whole genome shotgun (WGS) entry which is preliminary data.</text>
</comment>
<dbReference type="FunFam" id="2.30.38.10:FF:000001">
    <property type="entry name" value="Non-ribosomal peptide synthetase PvdI"/>
    <property type="match status" value="1"/>
</dbReference>
<sequence>MHTRDEVHAVVTPVWRDVLGRSELPADADFFELGGDSIQGARLMGRLRELFGLPLPLQLIFFHPALPDFTTAVGEAAEQLRAEPADSTPSTAGPLPLSAQQEELWVADQLTPGNLAYTELLPLRLTGPLDVAGLQTSVDALVARHESLRTRFPTGPDGVPHQDVLPALRVALDRVDVADVDKARQVALDRLTEPFDLAEGPLVRAVLLDIDPDDHVFLLYAHHIVADGLSLAVLCDELADHYAGRGLPQPAPTTRDRRPADLARQLEYWKQQLHGVRPLDLPLDRPRAAVRDNGGSRLRSTMSGELRDAVRALAREEGATQFVALLAAFQVLLGRWAGTEDVAIGSPVSARSAPELERVVGYLVTMATFRGDLSGDPSFRELLRRTRDVAFGALANSDVPFTSVVAELAPERDQSRPPIFSATLVSQPTPPTLVADLGDVTGVSFPVPRRYSTYDLTLYAWDAPDELIIDIEYATALFDTSTARRLAEQFARLVEGAVAAPDAPLSTLEILPEPELRKVVRDWNDTAAAFALDRPVHELVTAQVQRAPDRIAVVEGDREVTYAELHDRATVLARRLREHGVGPDVVVAVRMARSVDQLVALLAVWHSGGAYLPLDPAYPAERLDFMITDSGARLLVTAAAGGGHEVLPLDGDAPAARESTVDDLAYVIYTSGSTGEPKGVLVPHRGILNRILWMQHEYGLTEDDVMLQNAAYTFDFSVWEFFGPLVLGARVVLPDADGHRDNAQLVELIARHGVTTVHFVPSMLRYFLAEPELARCTGLRRVFSGGEPLPTALVAEFSARLGHVELHNLYGPTETSVDVTHWPVARDEAAAVMPIGRPIDNTTCYVLDDRMRPQPIGVPGELHIGGVQLARGYLGKPGLTAERFVADPFGPPGGRLYRTGDRVRWRADGVIEFLGRIDRQAKVRGFRVEPGEVEAALTAHPGVREAAVVVREDEHGERRLVAYLVGEPVGTAPLRAWLADRLPDHSIPTAYVELDRLPLSPSGKLDHEALAAPTGDRPTVAAGYSAPVGEREELLAGLWSDVLGVDRIGRDDNFFELGGDSIRGIHVIAKARRAGLAVTVPQLFRHQTIAELAAVATAVGSAPAPAKPVGATFPLTALQIGMVREADLAPGKGMYVVPAEALLSGDVDPDALRAAFAALIAHQPVLRTSVSGDTQTVHPAVEPVFSYEDWSAYPEAEQERRRHERLESEWRAGFRLDAAPLSRLRLARLADDRHSMVWTRHNVLLDGWSYARLFDELLRLHAAIRDGEPVPELAAPESFGRYVDWLAPRAEAAADALWTEFLADLRPVTLFDPAPIAGQAPYEELRFELPAEAETFVHRSRLTLSAMLEGAWAAVLARHTATTDVRYGLVFSTRPAELPAVEDMLGLLINTLPSGLRVDPELPVVEWLRSIQDRGIRLKELATASLEVLRERAGGPLWDTLLLLHNYPHNFDDALPGGLRMLDTQGFSRVGAALIVSVDPRPLRVAMLFDTARVDADTVRQLGADLAELLTAMMADPDRPVGELLGPRPQDG</sequence>
<dbReference type="SMART" id="SM00823">
    <property type="entry name" value="PKS_PP"/>
    <property type="match status" value="2"/>
</dbReference>
<dbReference type="CDD" id="cd19531">
    <property type="entry name" value="LCL_NRPS-like"/>
    <property type="match status" value="1"/>
</dbReference>
<dbReference type="Gene3D" id="3.40.50.980">
    <property type="match status" value="2"/>
</dbReference>
<gene>
    <name evidence="5" type="ORF">CLV43_105377</name>
</gene>
<keyword evidence="6" id="KW-1185">Reference proteome</keyword>
<dbReference type="RefSeq" id="WP_170155911.1">
    <property type="nucleotide sequence ID" value="NZ_PVTF01000005.1"/>
</dbReference>
<dbReference type="CDD" id="cd05930">
    <property type="entry name" value="A_NRPS"/>
    <property type="match status" value="1"/>
</dbReference>
<dbReference type="Pfam" id="PF13193">
    <property type="entry name" value="AMP-binding_C"/>
    <property type="match status" value="1"/>
</dbReference>
<dbReference type="PRINTS" id="PR00154">
    <property type="entry name" value="AMPBINDING"/>
</dbReference>
<dbReference type="Gene3D" id="3.30.559.10">
    <property type="entry name" value="Chloramphenicol acetyltransferase-like domain"/>
    <property type="match status" value="2"/>
</dbReference>